<dbReference type="RefSeq" id="WP_146810855.1">
    <property type="nucleotide sequence ID" value="NZ_BJXX01000125.1"/>
</dbReference>
<dbReference type="EMBL" id="BJXX01000125">
    <property type="protein sequence ID" value="GEN35321.1"/>
    <property type="molecule type" value="Genomic_DNA"/>
</dbReference>
<dbReference type="AlphaFoldDB" id="A0A511VAJ8"/>
<dbReference type="OrthoDB" id="2680477at2"/>
<comment type="caution">
    <text evidence="1">The sequence shown here is derived from an EMBL/GenBank/DDBJ whole genome shotgun (WGS) entry which is preliminary data.</text>
</comment>
<sequence>MNTQFEQETFSYYKEGVLTWIHLNETGENEAETASFPWQERTCRFTRDLRTLDVVQEQHKEGAWLAAVDEKSYGYAEAGYWDTG</sequence>
<name>A0A511VAJ8_9BACL</name>
<protein>
    <submittedName>
        <fullName evidence="1">Uncharacterized protein</fullName>
    </submittedName>
</protein>
<keyword evidence="2" id="KW-1185">Reference proteome</keyword>
<gene>
    <name evidence="1" type="ORF">ADA01nite_27810</name>
</gene>
<accession>A0A511VAJ8</accession>
<organism evidence="1 2">
    <name type="scientific">Aneurinibacillus danicus</name>
    <dbReference type="NCBI Taxonomy" id="267746"/>
    <lineage>
        <taxon>Bacteria</taxon>
        <taxon>Bacillati</taxon>
        <taxon>Bacillota</taxon>
        <taxon>Bacilli</taxon>
        <taxon>Bacillales</taxon>
        <taxon>Paenibacillaceae</taxon>
        <taxon>Aneurinibacillus group</taxon>
        <taxon>Aneurinibacillus</taxon>
    </lineage>
</organism>
<proteinExistence type="predicted"/>
<dbReference type="Proteomes" id="UP000321157">
    <property type="component" value="Unassembled WGS sequence"/>
</dbReference>
<evidence type="ECO:0000313" key="2">
    <source>
        <dbReference type="Proteomes" id="UP000321157"/>
    </source>
</evidence>
<reference evidence="1 2" key="1">
    <citation type="submission" date="2019-07" db="EMBL/GenBank/DDBJ databases">
        <title>Whole genome shotgun sequence of Aneurinibacillus danicus NBRC 102444.</title>
        <authorList>
            <person name="Hosoyama A."/>
            <person name="Uohara A."/>
            <person name="Ohji S."/>
            <person name="Ichikawa N."/>
        </authorList>
    </citation>
    <scope>NUCLEOTIDE SEQUENCE [LARGE SCALE GENOMIC DNA]</scope>
    <source>
        <strain evidence="1 2">NBRC 102444</strain>
    </source>
</reference>
<evidence type="ECO:0000313" key="1">
    <source>
        <dbReference type="EMBL" id="GEN35321.1"/>
    </source>
</evidence>